<evidence type="ECO:0000256" key="4">
    <source>
        <dbReference type="ARBA" id="ARBA00022989"/>
    </source>
</evidence>
<gene>
    <name evidence="7" type="ORF">CWE08_01105</name>
</gene>
<organism evidence="7 8">
    <name type="scientific">Aliidiomarina iranensis</name>
    <dbReference type="NCBI Taxonomy" id="1434071"/>
    <lineage>
        <taxon>Bacteria</taxon>
        <taxon>Pseudomonadati</taxon>
        <taxon>Pseudomonadota</taxon>
        <taxon>Gammaproteobacteria</taxon>
        <taxon>Alteromonadales</taxon>
        <taxon>Idiomarinaceae</taxon>
        <taxon>Aliidiomarina</taxon>
    </lineage>
</organism>
<name>A0A432W219_9GAMM</name>
<evidence type="ECO:0000256" key="5">
    <source>
        <dbReference type="ARBA" id="ARBA00023136"/>
    </source>
</evidence>
<feature type="transmembrane region" description="Helical" evidence="6">
    <location>
        <begin position="237"/>
        <end position="254"/>
    </location>
</feature>
<keyword evidence="8" id="KW-1185">Reference proteome</keyword>
<evidence type="ECO:0000256" key="6">
    <source>
        <dbReference type="RuleBase" id="RU363041"/>
    </source>
</evidence>
<accession>A0A432W219</accession>
<sequence length="255" mass="26686">MVNAVLGAILIGLSLGIFGSGGSILTVPVLMYLVHMPADMAIASSLIIVAGISLFGAGLHIRKKLISWPHVWLFGIPGMLGTYGGAWAGTVVDPRWQLLLFVALMLVASVFMWRNSQSAIAAEASALPKKLNIPKVAADGLVVGAITGFVGVGGGFLIVPALVLMGGLALPLAIGTSLLIITLKSVIGFLKYYEVLHAAEQQFNWPVISLLIAGGILGSGVGVYIGTRLPKQKLQKGFAVFLVIMGIFVLMRSVL</sequence>
<feature type="transmembrane region" description="Helical" evidence="6">
    <location>
        <begin position="169"/>
        <end position="193"/>
    </location>
</feature>
<dbReference type="Proteomes" id="UP000288395">
    <property type="component" value="Unassembled WGS sequence"/>
</dbReference>
<proteinExistence type="inferred from homology"/>
<dbReference type="InterPro" id="IPR002781">
    <property type="entry name" value="TM_pro_TauE-like"/>
</dbReference>
<feature type="transmembrane region" description="Helical" evidence="6">
    <location>
        <begin position="205"/>
        <end position="225"/>
    </location>
</feature>
<comment type="subcellular location">
    <subcellularLocation>
        <location evidence="6">Cell membrane</location>
        <topology evidence="6">Multi-pass membrane protein</topology>
    </subcellularLocation>
    <subcellularLocation>
        <location evidence="1">Membrane</location>
        <topology evidence="1">Multi-pass membrane protein</topology>
    </subcellularLocation>
</comment>
<feature type="transmembrane region" description="Helical" evidence="6">
    <location>
        <begin position="71"/>
        <end position="90"/>
    </location>
</feature>
<dbReference type="EMBL" id="PIPJ01000001">
    <property type="protein sequence ID" value="RUO23280.1"/>
    <property type="molecule type" value="Genomic_DNA"/>
</dbReference>
<keyword evidence="4 6" id="KW-1133">Transmembrane helix</keyword>
<evidence type="ECO:0000313" key="8">
    <source>
        <dbReference type="Proteomes" id="UP000288395"/>
    </source>
</evidence>
<comment type="caution">
    <text evidence="7">The sequence shown here is derived from an EMBL/GenBank/DDBJ whole genome shotgun (WGS) entry which is preliminary data.</text>
</comment>
<evidence type="ECO:0000313" key="7">
    <source>
        <dbReference type="EMBL" id="RUO23280.1"/>
    </source>
</evidence>
<dbReference type="PANTHER" id="PTHR43701">
    <property type="entry name" value="MEMBRANE TRANSPORTER PROTEIN MJ0441-RELATED"/>
    <property type="match status" value="1"/>
</dbReference>
<keyword evidence="3 6" id="KW-0812">Transmembrane</keyword>
<feature type="transmembrane region" description="Helical" evidence="6">
    <location>
        <begin position="136"/>
        <end position="163"/>
    </location>
</feature>
<protein>
    <recommendedName>
        <fullName evidence="6">Probable membrane transporter protein</fullName>
    </recommendedName>
</protein>
<dbReference type="InterPro" id="IPR051598">
    <property type="entry name" value="TSUP/Inactive_protease-like"/>
</dbReference>
<feature type="transmembrane region" description="Helical" evidence="6">
    <location>
        <begin position="7"/>
        <end position="34"/>
    </location>
</feature>
<evidence type="ECO:0000256" key="2">
    <source>
        <dbReference type="ARBA" id="ARBA00009142"/>
    </source>
</evidence>
<reference evidence="8" key="1">
    <citation type="journal article" date="2018" name="Front. Microbiol.">
        <title>Genome-Based Analysis Reveals the Taxonomy and Diversity of the Family Idiomarinaceae.</title>
        <authorList>
            <person name="Liu Y."/>
            <person name="Lai Q."/>
            <person name="Shao Z."/>
        </authorList>
    </citation>
    <scope>NUCLEOTIDE SEQUENCE [LARGE SCALE GENOMIC DNA]</scope>
    <source>
        <strain evidence="8">GBPy7</strain>
    </source>
</reference>
<dbReference type="OrthoDB" id="8559161at2"/>
<evidence type="ECO:0000256" key="3">
    <source>
        <dbReference type="ARBA" id="ARBA00022692"/>
    </source>
</evidence>
<dbReference type="AlphaFoldDB" id="A0A432W219"/>
<keyword evidence="5 6" id="KW-0472">Membrane</keyword>
<keyword evidence="6" id="KW-1003">Cell membrane</keyword>
<dbReference type="PANTHER" id="PTHR43701:SF2">
    <property type="entry name" value="MEMBRANE TRANSPORTER PROTEIN YJNA-RELATED"/>
    <property type="match status" value="1"/>
</dbReference>
<evidence type="ECO:0000256" key="1">
    <source>
        <dbReference type="ARBA" id="ARBA00004141"/>
    </source>
</evidence>
<dbReference type="GO" id="GO:0005886">
    <property type="term" value="C:plasma membrane"/>
    <property type="evidence" value="ECO:0007669"/>
    <property type="project" value="UniProtKB-SubCell"/>
</dbReference>
<comment type="similarity">
    <text evidence="2 6">Belongs to the 4-toluene sulfonate uptake permease (TSUP) (TC 2.A.102) family.</text>
</comment>
<feature type="transmembrane region" description="Helical" evidence="6">
    <location>
        <begin position="40"/>
        <end position="59"/>
    </location>
</feature>
<dbReference type="Pfam" id="PF01925">
    <property type="entry name" value="TauE"/>
    <property type="match status" value="1"/>
</dbReference>
<feature type="transmembrane region" description="Helical" evidence="6">
    <location>
        <begin position="96"/>
        <end position="115"/>
    </location>
</feature>
<dbReference type="RefSeq" id="WP_126764823.1">
    <property type="nucleotide sequence ID" value="NZ_PIPJ01000001.1"/>
</dbReference>